<dbReference type="InterPro" id="IPR058625">
    <property type="entry name" value="MdtA-like_BSH"/>
</dbReference>
<evidence type="ECO:0000259" key="8">
    <source>
        <dbReference type="Pfam" id="PF25967"/>
    </source>
</evidence>
<gene>
    <name evidence="9" type="ORF">EA58_04025</name>
</gene>
<dbReference type="Gene3D" id="2.40.50.100">
    <property type="match status" value="1"/>
</dbReference>
<dbReference type="FunFam" id="2.40.420.20:FF:000001">
    <property type="entry name" value="Efflux RND transporter periplasmic adaptor subunit"/>
    <property type="match status" value="1"/>
</dbReference>
<dbReference type="RefSeq" id="WP_152547930.1">
    <property type="nucleotide sequence ID" value="NZ_JAGSGC010000002.1"/>
</dbReference>
<evidence type="ECO:0000256" key="1">
    <source>
        <dbReference type="ARBA" id="ARBA00004519"/>
    </source>
</evidence>
<feature type="domain" description="Multidrug resistance protein MdtA-like C-terminal permuted SH3" evidence="8">
    <location>
        <begin position="302"/>
        <end position="363"/>
    </location>
</feature>
<reference evidence="9 10" key="1">
    <citation type="submission" date="2014-04" db="EMBL/GenBank/DDBJ databases">
        <title>Draft genome sequence of Photobacterium halotolerans S2753: a solonamide, ngercheumicin and holomycin producer.</title>
        <authorList>
            <person name="Machado H.R."/>
            <person name="Gram L."/>
        </authorList>
    </citation>
    <scope>NUCLEOTIDE SEQUENCE [LARGE SCALE GENOMIC DNA]</scope>
    <source>
        <strain evidence="9 10">S2753</strain>
    </source>
</reference>
<dbReference type="InterPro" id="IPR058624">
    <property type="entry name" value="MdtA-like_HH"/>
</dbReference>
<dbReference type="Pfam" id="PF25917">
    <property type="entry name" value="BSH_RND"/>
    <property type="match status" value="1"/>
</dbReference>
<feature type="domain" description="Multidrug resistance protein MdtA-like barrel-sandwich hybrid" evidence="6">
    <location>
        <begin position="65"/>
        <end position="204"/>
    </location>
</feature>
<evidence type="ECO:0000259" key="7">
    <source>
        <dbReference type="Pfam" id="PF25944"/>
    </source>
</evidence>
<keyword evidence="10" id="KW-1185">Reference proteome</keyword>
<evidence type="ECO:0000256" key="2">
    <source>
        <dbReference type="ARBA" id="ARBA00009477"/>
    </source>
</evidence>
<dbReference type="Pfam" id="PF25944">
    <property type="entry name" value="Beta-barrel_RND"/>
    <property type="match status" value="1"/>
</dbReference>
<feature type="coiled-coil region" evidence="3">
    <location>
        <begin position="105"/>
        <end position="170"/>
    </location>
</feature>
<organism evidence="9 10">
    <name type="scientific">Photobacterium galatheae</name>
    <dbReference type="NCBI Taxonomy" id="1654360"/>
    <lineage>
        <taxon>Bacteria</taxon>
        <taxon>Pseudomonadati</taxon>
        <taxon>Pseudomonadota</taxon>
        <taxon>Gammaproteobacteria</taxon>
        <taxon>Vibrionales</taxon>
        <taxon>Vibrionaceae</taxon>
        <taxon>Photobacterium</taxon>
    </lineage>
</organism>
<dbReference type="PANTHER" id="PTHR30158:SF26">
    <property type="entry name" value="RESISTANCE-NODULATION-CELL DIVISION (RND) MULTIDRUG EFFLUX MEMBRANE FUSION PROTEIN MEXE"/>
    <property type="match status" value="1"/>
</dbReference>
<proteinExistence type="inferred from homology"/>
<protein>
    <submittedName>
        <fullName evidence="9">Uncharacterized protein</fullName>
    </submittedName>
</protein>
<keyword evidence="3" id="KW-0175">Coiled coil</keyword>
<dbReference type="PANTHER" id="PTHR30158">
    <property type="entry name" value="ACRA/E-RELATED COMPONENT OF DRUG EFFLUX TRANSPORTER"/>
    <property type="match status" value="1"/>
</dbReference>
<dbReference type="Gene3D" id="2.40.30.170">
    <property type="match status" value="1"/>
</dbReference>
<dbReference type="SUPFAM" id="SSF111369">
    <property type="entry name" value="HlyD-like secretion proteins"/>
    <property type="match status" value="1"/>
</dbReference>
<dbReference type="Pfam" id="PF25967">
    <property type="entry name" value="RND-MFP_C"/>
    <property type="match status" value="1"/>
</dbReference>
<evidence type="ECO:0000256" key="4">
    <source>
        <dbReference type="SAM" id="SignalP"/>
    </source>
</evidence>
<dbReference type="NCBIfam" id="TIGR01730">
    <property type="entry name" value="RND_mfp"/>
    <property type="match status" value="1"/>
</dbReference>
<keyword evidence="4" id="KW-0732">Signal</keyword>
<feature type="signal peptide" evidence="4">
    <location>
        <begin position="1"/>
        <end position="28"/>
    </location>
</feature>
<sequence>MMTFNRFGNRLRGGISVMLLSASGAAFGNESPASPPLPQISVAPVISERITEWDEYTGRLQAPVTVALKPRVSGYVTEVAYREGDLVQQGDVLFSIDDRLFRAEVERLEAQQVSLQSQLKLAESEFVRAKRLNATKAISADVYDNRQAALQQASAELDALKASLKHARLQLSFTEVVSPIDGRVSHAQVTQGNYVTSGQSELTTIVSTEQMYAWFDVDEQTYLNYVRNHLLRVSDHGESSPVMMALSGDVGFSYQGHIDFVNNTVNQQTGSIRMRATFENEAQMLMPGLFARLRLVASKPYDAILIDEKAVGTDLNRKYVLKLNDANVVTYQPVTLGEKVAGLRVVQSGLTAADRIVVSGLQKIRPSMQVSPKIVEMATTEQLADIHRLQQWGTEESYVEENYVENSYMENSHVLTARQPTDAQ</sequence>
<evidence type="ECO:0000256" key="3">
    <source>
        <dbReference type="SAM" id="Coils"/>
    </source>
</evidence>
<dbReference type="InterPro" id="IPR058627">
    <property type="entry name" value="MdtA-like_C"/>
</dbReference>
<dbReference type="Gene3D" id="2.40.420.20">
    <property type="match status" value="1"/>
</dbReference>
<dbReference type="AlphaFoldDB" id="A0A066RR51"/>
<feature type="domain" description="Multidrug resistance protein MdtA-like beta-barrel" evidence="7">
    <location>
        <begin position="234"/>
        <end position="295"/>
    </location>
</feature>
<dbReference type="GO" id="GO:0005886">
    <property type="term" value="C:plasma membrane"/>
    <property type="evidence" value="ECO:0007669"/>
    <property type="project" value="UniProtKB-SubCell"/>
</dbReference>
<accession>A0A066RR51</accession>
<dbReference type="STRING" id="1654360.EA58_04025"/>
<evidence type="ECO:0000259" key="6">
    <source>
        <dbReference type="Pfam" id="PF25917"/>
    </source>
</evidence>
<dbReference type="Gene3D" id="1.10.287.470">
    <property type="entry name" value="Helix hairpin bin"/>
    <property type="match status" value="1"/>
</dbReference>
<comment type="caution">
    <text evidence="9">The sequence shown here is derived from an EMBL/GenBank/DDBJ whole genome shotgun (WGS) entry which is preliminary data.</text>
</comment>
<dbReference type="OrthoDB" id="9800613at2"/>
<dbReference type="GO" id="GO:0022857">
    <property type="term" value="F:transmembrane transporter activity"/>
    <property type="evidence" value="ECO:0007669"/>
    <property type="project" value="InterPro"/>
</dbReference>
<feature type="domain" description="Multidrug resistance protein MdtA-like alpha-helical hairpin" evidence="5">
    <location>
        <begin position="106"/>
        <end position="174"/>
    </location>
</feature>
<name>A0A066RR51_9GAMM</name>
<comment type="subcellular location">
    <subcellularLocation>
        <location evidence="1">Cell inner membrane</location>
        <topology evidence="1">Lipid-anchor</topology>
    </subcellularLocation>
</comment>
<evidence type="ECO:0000313" key="9">
    <source>
        <dbReference type="EMBL" id="KDM92930.1"/>
    </source>
</evidence>
<evidence type="ECO:0000313" key="10">
    <source>
        <dbReference type="Proteomes" id="UP000027192"/>
    </source>
</evidence>
<dbReference type="InterPro" id="IPR058626">
    <property type="entry name" value="MdtA-like_b-barrel"/>
</dbReference>
<comment type="similarity">
    <text evidence="2">Belongs to the membrane fusion protein (MFP) (TC 8.A.1) family.</text>
</comment>
<dbReference type="InterPro" id="IPR006143">
    <property type="entry name" value="RND_pump_MFP"/>
</dbReference>
<dbReference type="EMBL" id="JMIB01000005">
    <property type="protein sequence ID" value="KDM92930.1"/>
    <property type="molecule type" value="Genomic_DNA"/>
</dbReference>
<dbReference type="Proteomes" id="UP000027192">
    <property type="component" value="Unassembled WGS sequence"/>
</dbReference>
<dbReference type="Pfam" id="PF25876">
    <property type="entry name" value="HH_MFP_RND"/>
    <property type="match status" value="1"/>
</dbReference>
<evidence type="ECO:0000259" key="5">
    <source>
        <dbReference type="Pfam" id="PF25876"/>
    </source>
</evidence>
<dbReference type="GO" id="GO:0046677">
    <property type="term" value="P:response to antibiotic"/>
    <property type="evidence" value="ECO:0007669"/>
    <property type="project" value="TreeGrafter"/>
</dbReference>
<feature type="chain" id="PRO_5001630627" evidence="4">
    <location>
        <begin position="29"/>
        <end position="424"/>
    </location>
</feature>